<dbReference type="Proteomes" id="UP000614601">
    <property type="component" value="Unassembled WGS sequence"/>
</dbReference>
<dbReference type="PANTHER" id="PTHR11003:SF345">
    <property type="entry name" value="TWIK FAMILY OF POTASSIUM CHANNELS PROTEIN 18"/>
    <property type="match status" value="1"/>
</dbReference>
<dbReference type="PANTHER" id="PTHR11003">
    <property type="entry name" value="POTASSIUM CHANNEL, SUBFAMILY K"/>
    <property type="match status" value="1"/>
</dbReference>
<dbReference type="Proteomes" id="UP000783686">
    <property type="component" value="Unassembled WGS sequence"/>
</dbReference>
<dbReference type="GO" id="GO:0015271">
    <property type="term" value="F:outward rectifier potassium channel activity"/>
    <property type="evidence" value="ECO:0007669"/>
    <property type="project" value="TreeGrafter"/>
</dbReference>
<evidence type="ECO:0000256" key="4">
    <source>
        <dbReference type="ARBA" id="ARBA00023136"/>
    </source>
</evidence>
<comment type="subcellular location">
    <subcellularLocation>
        <location evidence="1">Membrane</location>
        <topology evidence="1">Multi-pass membrane protein</topology>
    </subcellularLocation>
</comment>
<keyword evidence="2 5" id="KW-0812">Transmembrane</keyword>
<evidence type="ECO:0008006" key="8">
    <source>
        <dbReference type="Google" id="ProtNLM"/>
    </source>
</evidence>
<evidence type="ECO:0000313" key="7">
    <source>
        <dbReference type="Proteomes" id="UP000614601"/>
    </source>
</evidence>
<protein>
    <recommendedName>
        <fullName evidence="8">Ion_trans_2 domain-containing protein</fullName>
    </recommendedName>
</protein>
<evidence type="ECO:0000256" key="3">
    <source>
        <dbReference type="ARBA" id="ARBA00022989"/>
    </source>
</evidence>
<feature type="transmembrane region" description="Helical" evidence="5">
    <location>
        <begin position="311"/>
        <end position="336"/>
    </location>
</feature>
<dbReference type="GO" id="GO:0005886">
    <property type="term" value="C:plasma membrane"/>
    <property type="evidence" value="ECO:0007669"/>
    <property type="project" value="TreeGrafter"/>
</dbReference>
<dbReference type="GO" id="GO:0022841">
    <property type="term" value="F:potassium ion leak channel activity"/>
    <property type="evidence" value="ECO:0007669"/>
    <property type="project" value="TreeGrafter"/>
</dbReference>
<name>A0A811L593_9BILA</name>
<dbReference type="SUPFAM" id="SSF81324">
    <property type="entry name" value="Voltage-gated potassium channels"/>
    <property type="match status" value="2"/>
</dbReference>
<keyword evidence="7" id="KW-1185">Reference proteome</keyword>
<reference evidence="6" key="1">
    <citation type="submission" date="2020-09" db="EMBL/GenBank/DDBJ databases">
        <authorList>
            <person name="Kikuchi T."/>
        </authorList>
    </citation>
    <scope>NUCLEOTIDE SEQUENCE</scope>
    <source>
        <strain evidence="6">SH1</strain>
    </source>
</reference>
<evidence type="ECO:0000256" key="1">
    <source>
        <dbReference type="ARBA" id="ARBA00004141"/>
    </source>
</evidence>
<feature type="transmembrane region" description="Helical" evidence="5">
    <location>
        <begin position="255"/>
        <end position="273"/>
    </location>
</feature>
<dbReference type="GO" id="GO:0030322">
    <property type="term" value="P:stabilization of membrane potential"/>
    <property type="evidence" value="ECO:0007669"/>
    <property type="project" value="TreeGrafter"/>
</dbReference>
<feature type="transmembrane region" description="Helical" evidence="5">
    <location>
        <begin position="279"/>
        <end position="299"/>
    </location>
</feature>
<dbReference type="EMBL" id="CAJFDH010000005">
    <property type="protein sequence ID" value="CAD5223285.1"/>
    <property type="molecule type" value="Genomic_DNA"/>
</dbReference>
<dbReference type="EMBL" id="CAJFCW020000005">
    <property type="protein sequence ID" value="CAG9117444.1"/>
    <property type="molecule type" value="Genomic_DNA"/>
</dbReference>
<gene>
    <name evidence="6" type="ORF">BOKJ2_LOCUS10067</name>
</gene>
<accession>A0A811L593</accession>
<keyword evidence="4 5" id="KW-0472">Membrane</keyword>
<evidence type="ECO:0000313" key="6">
    <source>
        <dbReference type="EMBL" id="CAD5223285.1"/>
    </source>
</evidence>
<dbReference type="InterPro" id="IPR003280">
    <property type="entry name" value="2pore_dom_K_chnl"/>
</dbReference>
<feature type="transmembrane region" description="Helical" evidence="5">
    <location>
        <begin position="201"/>
        <end position="234"/>
    </location>
</feature>
<dbReference type="AlphaFoldDB" id="A0A811L593"/>
<evidence type="ECO:0000256" key="2">
    <source>
        <dbReference type="ARBA" id="ARBA00022692"/>
    </source>
</evidence>
<sequence length="368" mass="42611">MHSLPHTWHHPHNAASLVREAKANMAPDKVLETAQTYLQLLNSNNNVSSEKKLKYEYYITNLCTKLEDLKSKVDYEEPEKSSIRRRNSKNITENFASYVIPTYVTEVDSEEDLGYRDSEETVKIEEIYYKTLPWFLLPIPHILYFFVMFGFVYGGAVAFLFVEPSLKEAPFEKLVLNVFDSGSRMGWGQLPPTTPSGRIFMTAYCMIIVAMVNGFIATVGNIMANFYCVHLPVLKAKWRGIQSVKVKDIGQEMPLKAAFSVTVFMVLLGYYLWCYQFDKMGIVDVTYFSVMTMMAAAFGDIRTEPSNHLELVVIMLYYIVGIALWGGIFVLLTSYITDKFVNRCQQFLRWTRRCYLRRKYQKRVQHQS</sequence>
<dbReference type="Gene3D" id="1.10.287.70">
    <property type="match status" value="2"/>
</dbReference>
<comment type="caution">
    <text evidence="6">The sequence shown here is derived from an EMBL/GenBank/DDBJ whole genome shotgun (WGS) entry which is preliminary data.</text>
</comment>
<evidence type="ECO:0000256" key="5">
    <source>
        <dbReference type="SAM" id="Phobius"/>
    </source>
</evidence>
<feature type="transmembrane region" description="Helical" evidence="5">
    <location>
        <begin position="142"/>
        <end position="162"/>
    </location>
</feature>
<dbReference type="OrthoDB" id="5889474at2759"/>
<keyword evidence="3 5" id="KW-1133">Transmembrane helix</keyword>
<proteinExistence type="predicted"/>
<organism evidence="6 7">
    <name type="scientific">Bursaphelenchus okinawaensis</name>
    <dbReference type="NCBI Taxonomy" id="465554"/>
    <lineage>
        <taxon>Eukaryota</taxon>
        <taxon>Metazoa</taxon>
        <taxon>Ecdysozoa</taxon>
        <taxon>Nematoda</taxon>
        <taxon>Chromadorea</taxon>
        <taxon>Rhabditida</taxon>
        <taxon>Tylenchina</taxon>
        <taxon>Tylenchomorpha</taxon>
        <taxon>Aphelenchoidea</taxon>
        <taxon>Aphelenchoididae</taxon>
        <taxon>Bursaphelenchus</taxon>
    </lineage>
</organism>